<feature type="transmembrane region" description="Helical" evidence="9">
    <location>
        <begin position="874"/>
        <end position="892"/>
    </location>
</feature>
<dbReference type="GO" id="GO:0005886">
    <property type="term" value="C:plasma membrane"/>
    <property type="evidence" value="ECO:0007669"/>
    <property type="project" value="TreeGrafter"/>
</dbReference>
<protein>
    <submittedName>
        <fullName evidence="12">Uncharacterized protein</fullName>
    </submittedName>
</protein>
<feature type="transmembrane region" description="Helical" evidence="9">
    <location>
        <begin position="291"/>
        <end position="310"/>
    </location>
</feature>
<dbReference type="EMBL" id="CM018047">
    <property type="protein sequence ID" value="KAA8524827.1"/>
    <property type="molecule type" value="Genomic_DNA"/>
</dbReference>
<accession>A0A5J5A658</accession>
<feature type="transmembrane region" description="Helical" evidence="9">
    <location>
        <begin position="813"/>
        <end position="830"/>
    </location>
</feature>
<feature type="transmembrane region" description="Helical" evidence="9">
    <location>
        <begin position="777"/>
        <end position="798"/>
    </location>
</feature>
<keyword evidence="13" id="KW-1185">Reference proteome</keyword>
<dbReference type="OrthoDB" id="1422951at2759"/>
<evidence type="ECO:0000256" key="1">
    <source>
        <dbReference type="ARBA" id="ARBA00004370"/>
    </source>
</evidence>
<dbReference type="InterPro" id="IPR008250">
    <property type="entry name" value="ATPase_P-typ_transduc_dom_A_sf"/>
</dbReference>
<evidence type="ECO:0000313" key="13">
    <source>
        <dbReference type="Proteomes" id="UP000325577"/>
    </source>
</evidence>
<sequence>MASSPEQSFLRSPAPAASYVDDPIAPESTRDHVAIQVGLDSNGAGRHGIQNLRNIMRKKDLNSLKDFGGAEMVASVLNSHLENGLSDPQQTRNAVHPPSFFPFLVKACNDYTILLLFFSALLFLVVGLKEEGPKYGWVDALILLFIIFLLVIHPSVVKFLRARNKSKKLLNNKLEVVVVRSGEPRLVAASDVVEGDLVVLSKGDRIPADGFFVGGEGLVLDELLDSDIDCSDNPFLLTGSKVLDGEGHMIVTSLCTKTALRELMGLVTCDDADEDSLLQDRIAKPNTYADYIALCMSIVIAFVMFIRFLYRKQENGDDSSNQLPKMNGKVSVQMMMASFERILLSPGMVRTLTTSLTAVVLGLQHGVAFVIALSLSHRNRKASNHCSHRNPTACCTMGMATVVCINASGGLLCHQLEVNEVWIANQNINSSMDSGISQAVREALRCVISISVLEPDILGSSIDDLLLSWLRSKWGMNEKISKESYSIIESRKYGKKANGALRSKFEKVIKDMEESGIRPIAVAYSQEEVQEIREGRLNLLALVGFKRKPCRQAVEALKKAGVTIKLVSRDEPDVVKAIANELGIDTGSDDEAVEGEAFQSLDEDDRVRKVDHITVMSRSGLEDTLLMVEALKQKGHVVAYFGGLATSDIPALSEADVGITEEAQSTEMARESSDIIVPSHKGFSPLIPILMSGRCAYHNIQKFIQLMLTASVSGLLISSIATMCLEESPITAIQLIWVNCIMSLLGGLMMVMDLPTPELMTHEPQARRTKSILTKDIWRNFVIQVLYQALGLLIFLFGGRATSGINQQVQKPMIFNGFTLCQLFNLFNIMELEKKEVLKVVLTHNWFLVAIGAVIVLQMLVVEFGTSLANYVELNWVQWAFCFLFALLPWGFDRVVKFMTIAIPAVNLEE</sequence>
<evidence type="ECO:0000256" key="3">
    <source>
        <dbReference type="ARBA" id="ARBA00022723"/>
    </source>
</evidence>
<feature type="domain" description="Cation-transporting P-type ATPase C-terminal" evidence="11">
    <location>
        <begin position="728"/>
        <end position="898"/>
    </location>
</feature>
<evidence type="ECO:0000259" key="11">
    <source>
        <dbReference type="Pfam" id="PF00689"/>
    </source>
</evidence>
<feature type="transmembrane region" description="Helical" evidence="9">
    <location>
        <begin position="355"/>
        <end position="375"/>
    </location>
</feature>
<dbReference type="InterPro" id="IPR023214">
    <property type="entry name" value="HAD_sf"/>
</dbReference>
<keyword evidence="5" id="KW-0460">Magnesium</keyword>
<dbReference type="GO" id="GO:0005388">
    <property type="term" value="F:P-type calcium transporter activity"/>
    <property type="evidence" value="ECO:0007669"/>
    <property type="project" value="TreeGrafter"/>
</dbReference>
<evidence type="ECO:0000256" key="9">
    <source>
        <dbReference type="SAM" id="Phobius"/>
    </source>
</evidence>
<evidence type="ECO:0000256" key="2">
    <source>
        <dbReference type="ARBA" id="ARBA00022692"/>
    </source>
</evidence>
<organism evidence="12 13">
    <name type="scientific">Nyssa sinensis</name>
    <dbReference type="NCBI Taxonomy" id="561372"/>
    <lineage>
        <taxon>Eukaryota</taxon>
        <taxon>Viridiplantae</taxon>
        <taxon>Streptophyta</taxon>
        <taxon>Embryophyta</taxon>
        <taxon>Tracheophyta</taxon>
        <taxon>Spermatophyta</taxon>
        <taxon>Magnoliopsida</taxon>
        <taxon>eudicotyledons</taxon>
        <taxon>Gunneridae</taxon>
        <taxon>Pentapetalae</taxon>
        <taxon>asterids</taxon>
        <taxon>Cornales</taxon>
        <taxon>Nyssaceae</taxon>
        <taxon>Nyssa</taxon>
    </lineage>
</organism>
<reference evidence="12 13" key="1">
    <citation type="submission" date="2019-09" db="EMBL/GenBank/DDBJ databases">
        <title>A chromosome-level genome assembly of the Chinese tupelo Nyssa sinensis.</title>
        <authorList>
            <person name="Yang X."/>
            <person name="Kang M."/>
            <person name="Yang Y."/>
            <person name="Xiong H."/>
            <person name="Wang M."/>
            <person name="Zhang Z."/>
            <person name="Wang Z."/>
            <person name="Wu H."/>
            <person name="Ma T."/>
            <person name="Liu J."/>
            <person name="Xi Z."/>
        </authorList>
    </citation>
    <scope>NUCLEOTIDE SEQUENCE [LARGE SCALE GENOMIC DNA]</scope>
    <source>
        <strain evidence="12">J267</strain>
        <tissue evidence="12">Leaf</tissue>
    </source>
</reference>
<dbReference type="SUPFAM" id="SSF56784">
    <property type="entry name" value="HAD-like"/>
    <property type="match status" value="1"/>
</dbReference>
<dbReference type="Gene3D" id="3.40.50.1000">
    <property type="entry name" value="HAD superfamily/HAD-like"/>
    <property type="match status" value="1"/>
</dbReference>
<dbReference type="Gene3D" id="1.20.1110.10">
    <property type="entry name" value="Calcium-transporting ATPase, transmembrane domain"/>
    <property type="match status" value="2"/>
</dbReference>
<dbReference type="InterPro" id="IPR036412">
    <property type="entry name" value="HAD-like_sf"/>
</dbReference>
<keyword evidence="4" id="KW-0106">Calcium</keyword>
<keyword evidence="7 9" id="KW-0472">Membrane</keyword>
<evidence type="ECO:0000313" key="12">
    <source>
        <dbReference type="EMBL" id="KAA8524827.1"/>
    </source>
</evidence>
<dbReference type="InterPro" id="IPR006068">
    <property type="entry name" value="ATPase_P-typ_cation-transptr_C"/>
</dbReference>
<feature type="domain" description="P-type ATPase A" evidence="10">
    <location>
        <begin position="175"/>
        <end position="267"/>
    </location>
</feature>
<dbReference type="GO" id="GO:0046872">
    <property type="term" value="F:metal ion binding"/>
    <property type="evidence" value="ECO:0007669"/>
    <property type="project" value="UniProtKB-KW"/>
</dbReference>
<evidence type="ECO:0000256" key="5">
    <source>
        <dbReference type="ARBA" id="ARBA00022842"/>
    </source>
</evidence>
<keyword evidence="2 9" id="KW-0812">Transmembrane</keyword>
<feature type="transmembrane region" description="Helical" evidence="9">
    <location>
        <begin position="140"/>
        <end position="160"/>
    </location>
</feature>
<dbReference type="InterPro" id="IPR059000">
    <property type="entry name" value="ATPase_P-type_domA"/>
</dbReference>
<dbReference type="PANTHER" id="PTHR24093">
    <property type="entry name" value="CATION TRANSPORTING ATPASE"/>
    <property type="match status" value="1"/>
</dbReference>
<dbReference type="AlphaFoldDB" id="A0A5J5A658"/>
<dbReference type="Pfam" id="PF00689">
    <property type="entry name" value="Cation_ATPase_C"/>
    <property type="match status" value="1"/>
</dbReference>
<feature type="transmembrane region" description="Helical" evidence="9">
    <location>
        <begin position="703"/>
        <end position="723"/>
    </location>
</feature>
<dbReference type="SUPFAM" id="SSF81665">
    <property type="entry name" value="Calcium ATPase, transmembrane domain M"/>
    <property type="match status" value="1"/>
</dbReference>
<feature type="transmembrane region" description="Helical" evidence="9">
    <location>
        <begin position="842"/>
        <end position="862"/>
    </location>
</feature>
<evidence type="ECO:0000256" key="7">
    <source>
        <dbReference type="ARBA" id="ARBA00023136"/>
    </source>
</evidence>
<proteinExistence type="predicted"/>
<comment type="subcellular location">
    <subcellularLocation>
        <location evidence="1">Membrane</location>
    </subcellularLocation>
</comment>
<feature type="compositionally biased region" description="Polar residues" evidence="8">
    <location>
        <begin position="1"/>
        <end position="10"/>
    </location>
</feature>
<dbReference type="PANTHER" id="PTHR24093:SF454">
    <property type="entry name" value="CATION-TRANSPORTING P-TYPE ATPASE C-TERMINAL DOMAIN-CONTAINING PROTEIN"/>
    <property type="match status" value="1"/>
</dbReference>
<keyword evidence="6 9" id="KW-1133">Transmembrane helix</keyword>
<dbReference type="InterPro" id="IPR023298">
    <property type="entry name" value="ATPase_P-typ_TM_dom_sf"/>
</dbReference>
<evidence type="ECO:0000256" key="6">
    <source>
        <dbReference type="ARBA" id="ARBA00022989"/>
    </source>
</evidence>
<dbReference type="Gene3D" id="2.70.150.10">
    <property type="entry name" value="Calcium-transporting ATPase, cytoplasmic transduction domain A"/>
    <property type="match status" value="1"/>
</dbReference>
<dbReference type="SUPFAM" id="SSF81653">
    <property type="entry name" value="Calcium ATPase, transduction domain A"/>
    <property type="match status" value="1"/>
</dbReference>
<dbReference type="Pfam" id="PF00122">
    <property type="entry name" value="E1-E2_ATPase"/>
    <property type="match status" value="1"/>
</dbReference>
<feature type="transmembrane region" description="Helical" evidence="9">
    <location>
        <begin position="735"/>
        <end position="756"/>
    </location>
</feature>
<feature type="transmembrane region" description="Helical" evidence="9">
    <location>
        <begin position="111"/>
        <end position="128"/>
    </location>
</feature>
<evidence type="ECO:0000259" key="10">
    <source>
        <dbReference type="Pfam" id="PF00122"/>
    </source>
</evidence>
<evidence type="ECO:0000256" key="8">
    <source>
        <dbReference type="SAM" id="MobiDB-lite"/>
    </source>
</evidence>
<gene>
    <name evidence="12" type="ORF">F0562_011250</name>
</gene>
<feature type="region of interest" description="Disordered" evidence="8">
    <location>
        <begin position="1"/>
        <end position="23"/>
    </location>
</feature>
<name>A0A5J5A658_9ASTE</name>
<evidence type="ECO:0000256" key="4">
    <source>
        <dbReference type="ARBA" id="ARBA00022837"/>
    </source>
</evidence>
<dbReference type="PRINTS" id="PR00119">
    <property type="entry name" value="CATATPASE"/>
</dbReference>
<dbReference type="Proteomes" id="UP000325577">
    <property type="component" value="Linkage Group LG4"/>
</dbReference>
<keyword evidence="3" id="KW-0479">Metal-binding</keyword>